<keyword evidence="2" id="KW-1185">Reference proteome</keyword>
<reference evidence="1" key="1">
    <citation type="submission" date="2016-11" db="EMBL/GenBank/DDBJ databases">
        <title>The genome of Nicotiana attenuata.</title>
        <authorList>
            <person name="Xu S."/>
            <person name="Brockmoeller T."/>
            <person name="Gaquerel E."/>
            <person name="Navarro A."/>
            <person name="Kuhl H."/>
            <person name="Gase K."/>
            <person name="Ling Z."/>
            <person name="Zhou W."/>
            <person name="Kreitzer C."/>
            <person name="Stanke M."/>
            <person name="Tang H."/>
            <person name="Lyons E."/>
            <person name="Pandey P."/>
            <person name="Pandey S.P."/>
            <person name="Timmermann B."/>
            <person name="Baldwin I.T."/>
        </authorList>
    </citation>
    <scope>NUCLEOTIDE SEQUENCE [LARGE SCALE GENOMIC DNA]</scope>
    <source>
        <strain evidence="1">UT</strain>
    </source>
</reference>
<dbReference type="AlphaFoldDB" id="A0A1J6JYT3"/>
<evidence type="ECO:0000313" key="1">
    <source>
        <dbReference type="EMBL" id="OIT21620.1"/>
    </source>
</evidence>
<gene>
    <name evidence="1" type="ORF">A4A49_53216</name>
</gene>
<accession>A0A1J6JYT3</accession>
<dbReference type="Gramene" id="OIT21620">
    <property type="protein sequence ID" value="OIT21620"/>
    <property type="gene ID" value="A4A49_53216"/>
</dbReference>
<sequence>MPVYMAYYPEERISDHWPLKLSSANSPRRVKAAFKFCNVWASHPNFIDIVKEGWGQNVEGCTMFKVVRKLKLLKQKLEALNRSYFSNIIEEADADKMALAVAQAEFHRNPLNVELQLEEI</sequence>
<protein>
    <submittedName>
        <fullName evidence="1">Uncharacterized protein</fullName>
    </submittedName>
</protein>
<evidence type="ECO:0000313" key="2">
    <source>
        <dbReference type="Proteomes" id="UP000187609"/>
    </source>
</evidence>
<dbReference type="OMA" id="SANWILD"/>
<name>A0A1J6JYT3_NICAT</name>
<comment type="caution">
    <text evidence="1">The sequence shown here is derived from an EMBL/GenBank/DDBJ whole genome shotgun (WGS) entry which is preliminary data.</text>
</comment>
<organism evidence="1 2">
    <name type="scientific">Nicotiana attenuata</name>
    <name type="common">Coyote tobacco</name>
    <dbReference type="NCBI Taxonomy" id="49451"/>
    <lineage>
        <taxon>Eukaryota</taxon>
        <taxon>Viridiplantae</taxon>
        <taxon>Streptophyta</taxon>
        <taxon>Embryophyta</taxon>
        <taxon>Tracheophyta</taxon>
        <taxon>Spermatophyta</taxon>
        <taxon>Magnoliopsida</taxon>
        <taxon>eudicotyledons</taxon>
        <taxon>Gunneridae</taxon>
        <taxon>Pentapetalae</taxon>
        <taxon>asterids</taxon>
        <taxon>lamiids</taxon>
        <taxon>Solanales</taxon>
        <taxon>Solanaceae</taxon>
        <taxon>Nicotianoideae</taxon>
        <taxon>Nicotianeae</taxon>
        <taxon>Nicotiana</taxon>
    </lineage>
</organism>
<dbReference type="Proteomes" id="UP000187609">
    <property type="component" value="Unassembled WGS sequence"/>
</dbReference>
<proteinExistence type="predicted"/>
<dbReference type="EMBL" id="MJEQ01004216">
    <property type="protein sequence ID" value="OIT21620.1"/>
    <property type="molecule type" value="Genomic_DNA"/>
</dbReference>